<evidence type="ECO:0000259" key="1">
    <source>
        <dbReference type="Pfam" id="PF09331"/>
    </source>
</evidence>
<accession>A0A178VTT2</accession>
<reference evidence="3" key="1">
    <citation type="journal article" date="2016" name="Proc. Natl. Acad. Sci. U.S.A.">
        <title>Chromosome-level assembly of Arabidopsis thaliana Ler reveals the extent of translocation and inversion polymorphisms.</title>
        <authorList>
            <person name="Zapata L."/>
            <person name="Ding J."/>
            <person name="Willing E.M."/>
            <person name="Hartwig B."/>
            <person name="Bezdan D."/>
            <person name="Jiao W.B."/>
            <person name="Patel V."/>
            <person name="Velikkakam James G."/>
            <person name="Koornneef M."/>
            <person name="Ossowski S."/>
            <person name="Schneeberger K."/>
        </authorList>
    </citation>
    <scope>NUCLEOTIDE SEQUENCE [LARGE SCALE GENOMIC DNA]</scope>
    <source>
        <strain evidence="3">cv. Landsberg erecta</strain>
    </source>
</reference>
<evidence type="ECO:0000313" key="2">
    <source>
        <dbReference type="EMBL" id="OAP09820.1"/>
    </source>
</evidence>
<feature type="domain" description="DUF1985" evidence="1">
    <location>
        <begin position="43"/>
        <end position="82"/>
    </location>
</feature>
<dbReference type="InterPro" id="IPR015410">
    <property type="entry name" value="DUF1985"/>
</dbReference>
<organism evidence="2 3">
    <name type="scientific">Arabidopsis thaliana</name>
    <name type="common">Mouse-ear cress</name>
    <dbReference type="NCBI Taxonomy" id="3702"/>
    <lineage>
        <taxon>Eukaryota</taxon>
        <taxon>Viridiplantae</taxon>
        <taxon>Streptophyta</taxon>
        <taxon>Embryophyta</taxon>
        <taxon>Tracheophyta</taxon>
        <taxon>Spermatophyta</taxon>
        <taxon>Magnoliopsida</taxon>
        <taxon>eudicotyledons</taxon>
        <taxon>Gunneridae</taxon>
        <taxon>Pentapetalae</taxon>
        <taxon>rosids</taxon>
        <taxon>malvids</taxon>
        <taxon>Brassicales</taxon>
        <taxon>Brassicaceae</taxon>
        <taxon>Camelineae</taxon>
        <taxon>Arabidopsis</taxon>
    </lineage>
</organism>
<sequence length="188" mass="21186">MGEVDLPNRLIAFGEEPLGERVNVYHKIETLCGIINTLDDEERQLEVAKPHEIWVVYASTPVRFLLREFKIVTGLPCGKYPKRFLKYPWVRLSFEMMMTSIKEREVKQLATTCVAVQGLLYALQLIVLEAAPDIQEGPQIDEVVGSDSDEDPAVVVGPRQVVVLKLGNAKDVDAKCERAIKQPPYRPP</sequence>
<name>A0A178VTT2_ARATH</name>
<dbReference type="PANTHER" id="PTHR48449">
    <property type="entry name" value="DUF1985 DOMAIN-CONTAINING PROTEIN"/>
    <property type="match status" value="1"/>
</dbReference>
<proteinExistence type="predicted"/>
<protein>
    <recommendedName>
        <fullName evidence="1">DUF1985 domain-containing protein</fullName>
    </recommendedName>
</protein>
<dbReference type="PANTHER" id="PTHR48449:SF1">
    <property type="entry name" value="DUF1985 DOMAIN-CONTAINING PROTEIN"/>
    <property type="match status" value="1"/>
</dbReference>
<gene>
    <name evidence="2" type="ordered locus">AXX17_At2g09740</name>
</gene>
<dbReference type="Pfam" id="PF09331">
    <property type="entry name" value="DUF1985"/>
    <property type="match status" value="1"/>
</dbReference>
<dbReference type="AlphaFoldDB" id="A0A178VTT2"/>
<evidence type="ECO:0000313" key="3">
    <source>
        <dbReference type="Proteomes" id="UP000078284"/>
    </source>
</evidence>
<comment type="caution">
    <text evidence="2">The sequence shown here is derived from an EMBL/GenBank/DDBJ whole genome shotgun (WGS) entry which is preliminary data.</text>
</comment>
<dbReference type="EMBL" id="LUHQ01000002">
    <property type="protein sequence ID" value="OAP09820.1"/>
    <property type="molecule type" value="Genomic_DNA"/>
</dbReference>
<dbReference type="Proteomes" id="UP000078284">
    <property type="component" value="Chromosome 2"/>
</dbReference>